<dbReference type="EMBL" id="VDEP01000339">
    <property type="protein sequence ID" value="KAA1100777.1"/>
    <property type="molecule type" value="Genomic_DNA"/>
</dbReference>
<proteinExistence type="predicted"/>
<comment type="caution">
    <text evidence="3">The sequence shown here is derived from an EMBL/GenBank/DDBJ whole genome shotgun (WGS) entry which is preliminary data.</text>
</comment>
<gene>
    <name evidence="2" type="ORF">PGT21_023430</name>
    <name evidence="3" type="ORF">PGTUg99_026388</name>
</gene>
<name>A0A5B0PGN5_PUCGR</name>
<organism evidence="3 5">
    <name type="scientific">Puccinia graminis f. sp. tritici</name>
    <dbReference type="NCBI Taxonomy" id="56615"/>
    <lineage>
        <taxon>Eukaryota</taxon>
        <taxon>Fungi</taxon>
        <taxon>Dikarya</taxon>
        <taxon>Basidiomycota</taxon>
        <taxon>Pucciniomycotina</taxon>
        <taxon>Pucciniomycetes</taxon>
        <taxon>Pucciniales</taxon>
        <taxon>Pucciniaceae</taxon>
        <taxon>Puccinia</taxon>
    </lineage>
</organism>
<accession>A0A5B0PGN5</accession>
<dbReference type="Proteomes" id="UP000325313">
    <property type="component" value="Unassembled WGS sequence"/>
</dbReference>
<keyword evidence="4" id="KW-1185">Reference proteome</keyword>
<protein>
    <submittedName>
        <fullName evidence="3">Uncharacterized protein</fullName>
    </submittedName>
</protein>
<evidence type="ECO:0000313" key="2">
    <source>
        <dbReference type="EMBL" id="KAA1079761.1"/>
    </source>
</evidence>
<sequence length="53" mass="5844">MARDLTPEQEIPVMEGTTPSHPPPAVPIRQSARKKVPHNPLTAFSAISPLFQR</sequence>
<evidence type="ECO:0000256" key="1">
    <source>
        <dbReference type="SAM" id="MobiDB-lite"/>
    </source>
</evidence>
<dbReference type="Proteomes" id="UP000324748">
    <property type="component" value="Unassembled WGS sequence"/>
</dbReference>
<dbReference type="EMBL" id="VSWC01000132">
    <property type="protein sequence ID" value="KAA1079761.1"/>
    <property type="molecule type" value="Genomic_DNA"/>
</dbReference>
<feature type="region of interest" description="Disordered" evidence="1">
    <location>
        <begin position="1"/>
        <end position="39"/>
    </location>
</feature>
<evidence type="ECO:0000313" key="3">
    <source>
        <dbReference type="EMBL" id="KAA1100777.1"/>
    </source>
</evidence>
<evidence type="ECO:0000313" key="5">
    <source>
        <dbReference type="Proteomes" id="UP000325313"/>
    </source>
</evidence>
<evidence type="ECO:0000313" key="4">
    <source>
        <dbReference type="Proteomes" id="UP000324748"/>
    </source>
</evidence>
<dbReference type="AlphaFoldDB" id="A0A5B0PGN5"/>
<reference evidence="4 5" key="1">
    <citation type="submission" date="2019-05" db="EMBL/GenBank/DDBJ databases">
        <title>Emergence of the Ug99 lineage of the wheat stem rust pathogen through somatic hybridization.</title>
        <authorList>
            <person name="Li F."/>
            <person name="Upadhyaya N.M."/>
            <person name="Sperschneider J."/>
            <person name="Matny O."/>
            <person name="Nguyen-Phuc H."/>
            <person name="Mago R."/>
            <person name="Raley C."/>
            <person name="Miller M.E."/>
            <person name="Silverstein K.A.T."/>
            <person name="Henningsen E."/>
            <person name="Hirsch C.D."/>
            <person name="Visser B."/>
            <person name="Pretorius Z.A."/>
            <person name="Steffenson B.J."/>
            <person name="Schwessinger B."/>
            <person name="Dodds P.N."/>
            <person name="Figueroa M."/>
        </authorList>
    </citation>
    <scope>NUCLEOTIDE SEQUENCE [LARGE SCALE GENOMIC DNA]</scope>
    <source>
        <strain evidence="2">21-0</strain>
        <strain evidence="3 5">Ug99</strain>
    </source>
</reference>